<evidence type="ECO:0000313" key="2">
    <source>
        <dbReference type="Proteomes" id="UP000630887"/>
    </source>
</evidence>
<sequence>MQLAAIAEITARLGRQGIAVWLRGGWAMDFHLGRITRPHADVDWFCWAAAADRLTVVLVELGFREYGEHDRRLQRDFLRDGVDLGVALLGRDAEGHAVVPAGPHAGARWPAGMLDGPPGHLDGLTCPIVSPQAQIEIKKMMPVWVPGLPRRDKDRADIELLTAALTGRNPFAGSGATAQDHRHAD</sequence>
<dbReference type="AlphaFoldDB" id="A0A8J3L9F4"/>
<reference evidence="1 2" key="1">
    <citation type="submission" date="2021-01" db="EMBL/GenBank/DDBJ databases">
        <title>Whole genome shotgun sequence of Catellatospora coxensis NBRC 107359.</title>
        <authorList>
            <person name="Komaki H."/>
            <person name="Tamura T."/>
        </authorList>
    </citation>
    <scope>NUCLEOTIDE SEQUENCE [LARGE SCALE GENOMIC DNA]</scope>
    <source>
        <strain evidence="1 2">NBRC 107359</strain>
    </source>
</reference>
<accession>A0A8J3L9F4</accession>
<organism evidence="1 2">
    <name type="scientific">Catellatospora coxensis</name>
    <dbReference type="NCBI Taxonomy" id="310354"/>
    <lineage>
        <taxon>Bacteria</taxon>
        <taxon>Bacillati</taxon>
        <taxon>Actinomycetota</taxon>
        <taxon>Actinomycetes</taxon>
        <taxon>Micromonosporales</taxon>
        <taxon>Micromonosporaceae</taxon>
        <taxon>Catellatospora</taxon>
    </lineage>
</organism>
<comment type="caution">
    <text evidence="1">The sequence shown here is derived from an EMBL/GenBank/DDBJ whole genome shotgun (WGS) entry which is preliminary data.</text>
</comment>
<dbReference type="Pfam" id="PF10706">
    <property type="entry name" value="Aminoglyc_resit"/>
    <property type="match status" value="1"/>
</dbReference>
<gene>
    <name evidence="1" type="ORF">Cco03nite_71800</name>
</gene>
<dbReference type="InterPro" id="IPR019646">
    <property type="entry name" value="Aminoglyc_AdlTrfase"/>
</dbReference>
<keyword evidence="2" id="KW-1185">Reference proteome</keyword>
<dbReference type="Proteomes" id="UP000630887">
    <property type="component" value="Unassembled WGS sequence"/>
</dbReference>
<evidence type="ECO:0000313" key="1">
    <source>
        <dbReference type="EMBL" id="GIG10480.1"/>
    </source>
</evidence>
<dbReference type="EMBL" id="BONI01000090">
    <property type="protein sequence ID" value="GIG10480.1"/>
    <property type="molecule type" value="Genomic_DNA"/>
</dbReference>
<evidence type="ECO:0008006" key="3">
    <source>
        <dbReference type="Google" id="ProtNLM"/>
    </source>
</evidence>
<dbReference type="Gene3D" id="3.30.460.40">
    <property type="match status" value="1"/>
</dbReference>
<proteinExistence type="predicted"/>
<protein>
    <recommendedName>
        <fullName evidence="3">Aminoglycoside-2''-adenylyltransferase</fullName>
    </recommendedName>
</protein>
<name>A0A8J3L9F4_9ACTN</name>